<dbReference type="GO" id="GO:0009254">
    <property type="term" value="P:peptidoglycan turnover"/>
    <property type="evidence" value="ECO:0007669"/>
    <property type="project" value="UniProtKB-UniRule"/>
</dbReference>
<dbReference type="Gene3D" id="3.30.420.40">
    <property type="match status" value="2"/>
</dbReference>
<keyword evidence="1" id="KW-0547">Nucleotide-binding</keyword>
<feature type="binding site" evidence="1">
    <location>
        <begin position="21"/>
        <end position="28"/>
    </location>
    <ligand>
        <name>ATP</name>
        <dbReference type="ChEBI" id="CHEBI:30616"/>
    </ligand>
</feature>
<dbReference type="InterPro" id="IPR043129">
    <property type="entry name" value="ATPase_NBD"/>
</dbReference>
<organism evidence="2">
    <name type="scientific">Caldilineaceae bacterium SB0675_bin_29</name>
    <dbReference type="NCBI Taxonomy" id="2605266"/>
    <lineage>
        <taxon>Bacteria</taxon>
        <taxon>Bacillati</taxon>
        <taxon>Chloroflexota</taxon>
        <taxon>Caldilineae</taxon>
        <taxon>Caldilineales</taxon>
        <taxon>Caldilineaceae</taxon>
    </lineage>
</organism>
<proteinExistence type="inferred from homology"/>
<dbReference type="PANTHER" id="PTHR30605:SF0">
    <property type="entry name" value="ANHYDRO-N-ACETYLMURAMIC ACID KINASE"/>
    <property type="match status" value="1"/>
</dbReference>
<dbReference type="CDD" id="cd24050">
    <property type="entry name" value="ASKHA_NBD_ANMK"/>
    <property type="match status" value="1"/>
</dbReference>
<comment type="caution">
    <text evidence="2">The sequence shown here is derived from an EMBL/GenBank/DDBJ whole genome shotgun (WGS) entry which is preliminary data.</text>
</comment>
<comment type="similarity">
    <text evidence="1">Belongs to the anhydro-N-acetylmuramic acid kinase family.</text>
</comment>
<dbReference type="UniPathway" id="UPA00544"/>
<keyword evidence="1" id="KW-0119">Carbohydrate metabolism</keyword>
<keyword evidence="1" id="KW-0067">ATP-binding</keyword>
<reference evidence="2" key="1">
    <citation type="submission" date="2019-09" db="EMBL/GenBank/DDBJ databases">
        <title>Characterisation of the sponge microbiome using genome-centric metagenomics.</title>
        <authorList>
            <person name="Engelberts J.P."/>
            <person name="Robbins S.J."/>
            <person name="De Goeij J.M."/>
            <person name="Aranda M."/>
            <person name="Bell S.C."/>
            <person name="Webster N.S."/>
        </authorList>
    </citation>
    <scope>NUCLEOTIDE SEQUENCE</scope>
    <source>
        <strain evidence="2">SB0675_bin_29</strain>
    </source>
</reference>
<comment type="pathway">
    <text evidence="1">Cell wall biogenesis; peptidoglycan recycling.</text>
</comment>
<dbReference type="GO" id="GO:0016773">
    <property type="term" value="F:phosphotransferase activity, alcohol group as acceptor"/>
    <property type="evidence" value="ECO:0007669"/>
    <property type="project" value="UniProtKB-UniRule"/>
</dbReference>
<dbReference type="UniPathway" id="UPA00343"/>
<comment type="function">
    <text evidence="1">Catalyzes the specific phosphorylation of 1,6-anhydro-N-acetylmuramic acid (anhMurNAc) with the simultaneous cleavage of the 1,6-anhydro ring, generating MurNAc-6-P. Is required for the utilization of anhMurNAc either imported from the medium or derived from its own cell wall murein, and thus plays a role in cell wall recycling.</text>
</comment>
<dbReference type="PANTHER" id="PTHR30605">
    <property type="entry name" value="ANHYDRO-N-ACETYLMURAMIC ACID KINASE"/>
    <property type="match status" value="1"/>
</dbReference>
<dbReference type="InterPro" id="IPR005338">
    <property type="entry name" value="Anhydro_N_Ac-Mur_kinase"/>
</dbReference>
<comment type="pathway">
    <text evidence="1">Amino-sugar metabolism; 1,6-anhydro-N-acetylmuramate degradation.</text>
</comment>
<keyword evidence="1 2" id="KW-0418">Kinase</keyword>
<dbReference type="GO" id="GO:0016301">
    <property type="term" value="F:kinase activity"/>
    <property type="evidence" value="ECO:0007669"/>
    <property type="project" value="UniProtKB-KW"/>
</dbReference>
<dbReference type="NCBIfam" id="NF007148">
    <property type="entry name" value="PRK09585.3-2"/>
    <property type="match status" value="1"/>
</dbReference>
<accession>A0A6B1G0G0</accession>
<keyword evidence="1 2" id="KW-0808">Transferase</keyword>
<dbReference type="GO" id="GO:0005524">
    <property type="term" value="F:ATP binding"/>
    <property type="evidence" value="ECO:0007669"/>
    <property type="project" value="UniProtKB-UniRule"/>
</dbReference>
<evidence type="ECO:0000313" key="2">
    <source>
        <dbReference type="EMBL" id="MYH61857.1"/>
    </source>
</evidence>
<gene>
    <name evidence="1" type="primary">anmK</name>
    <name evidence="2" type="ORF">F4148_08850</name>
</gene>
<sequence length="411" mass="43169">MLCPCRTRAADTMRVIGLMSGTSADGIDAVLTEIVGSSDGPRMRQFGFESVPWPPRDRELIGRLMAGKGATREVSRAGFQLGEQFALAALCVADSNGLSIDEIDLIGSHGQTVWHEVEESGAVQSTLQIGEAAVIAERTGVTTVADFRVADVAAGGQGAPLIPIFDRIFLRPPASVEGCRAVQNIGGIGNVTFLPPVGSSAPTVAFDTGPGNVLIDWAAARATDGALQFDRDGELAASGHCADKLVERWLTHPYFRQSPPKSTGRELFSSGLAEKYCLEAAEAGLSMSDFAATITELTAASVAESYRLFGPMPVVELVVCGGGARNPVLEKRIKAQLARRYGREVALVQYGDVAGVPGDEDSKEALGFALLAWLAVQGKGGNVPESTGAKGVRVLGKIAPGLNFRNLMSNL</sequence>
<dbReference type="GO" id="GO:0006040">
    <property type="term" value="P:amino sugar metabolic process"/>
    <property type="evidence" value="ECO:0007669"/>
    <property type="project" value="InterPro"/>
</dbReference>
<dbReference type="AlphaFoldDB" id="A0A6B1G0G0"/>
<comment type="catalytic activity">
    <reaction evidence="1">
        <text>1,6-anhydro-N-acetyl-beta-muramate + ATP + H2O = N-acetyl-D-muramate 6-phosphate + ADP + H(+)</text>
        <dbReference type="Rhea" id="RHEA:24952"/>
        <dbReference type="ChEBI" id="CHEBI:15377"/>
        <dbReference type="ChEBI" id="CHEBI:15378"/>
        <dbReference type="ChEBI" id="CHEBI:30616"/>
        <dbReference type="ChEBI" id="CHEBI:58690"/>
        <dbReference type="ChEBI" id="CHEBI:58722"/>
        <dbReference type="ChEBI" id="CHEBI:456216"/>
        <dbReference type="EC" id="2.7.1.170"/>
    </reaction>
</comment>
<dbReference type="EC" id="2.7.1.170" evidence="1"/>
<protein>
    <recommendedName>
        <fullName evidence="1">Anhydro-N-acetylmuramic acid kinase</fullName>
        <ecNumber evidence="1">2.7.1.170</ecNumber>
    </recommendedName>
    <alternativeName>
        <fullName evidence="1">AnhMurNAc kinase</fullName>
    </alternativeName>
</protein>
<name>A0A6B1G0G0_9CHLR</name>
<dbReference type="Pfam" id="PF03702">
    <property type="entry name" value="AnmK"/>
    <property type="match status" value="1"/>
</dbReference>
<dbReference type="SUPFAM" id="SSF53067">
    <property type="entry name" value="Actin-like ATPase domain"/>
    <property type="match status" value="1"/>
</dbReference>
<dbReference type="HAMAP" id="MF_01270">
    <property type="entry name" value="AnhMurNAc_kinase"/>
    <property type="match status" value="1"/>
</dbReference>
<dbReference type="EMBL" id="VYDA01000330">
    <property type="protein sequence ID" value="MYH61857.1"/>
    <property type="molecule type" value="Genomic_DNA"/>
</dbReference>
<dbReference type="GO" id="GO:0097175">
    <property type="term" value="P:1,6-anhydro-N-acetyl-beta-muramic acid catabolic process"/>
    <property type="evidence" value="ECO:0007669"/>
    <property type="project" value="UniProtKB-UniRule"/>
</dbReference>
<evidence type="ECO:0000256" key="1">
    <source>
        <dbReference type="HAMAP-Rule" id="MF_01270"/>
    </source>
</evidence>